<dbReference type="InterPro" id="IPR036282">
    <property type="entry name" value="Glutathione-S-Trfase_C_sf"/>
</dbReference>
<dbReference type="SFLD" id="SFLDG00358">
    <property type="entry name" value="Main_(cytGST)"/>
    <property type="match status" value="1"/>
</dbReference>
<comment type="caution">
    <text evidence="3">The sequence shown here is derived from an EMBL/GenBank/DDBJ whole genome shotgun (WGS) entry which is preliminary data.</text>
</comment>
<dbReference type="Gene3D" id="3.40.30.10">
    <property type="entry name" value="Glutaredoxin"/>
    <property type="match status" value="1"/>
</dbReference>
<evidence type="ECO:0000259" key="2">
    <source>
        <dbReference type="PROSITE" id="PS50405"/>
    </source>
</evidence>
<dbReference type="OrthoDB" id="9810080at2"/>
<dbReference type="AlphaFoldDB" id="A0A2M8IU78"/>
<dbReference type="Gene3D" id="1.20.1050.10">
    <property type="match status" value="1"/>
</dbReference>
<accession>A0A2M8IU78</accession>
<keyword evidence="4" id="KW-1185">Reference proteome</keyword>
<dbReference type="SUPFAM" id="SSF47616">
    <property type="entry name" value="GST C-terminal domain-like"/>
    <property type="match status" value="1"/>
</dbReference>
<dbReference type="SFLD" id="SFLDS00019">
    <property type="entry name" value="Glutathione_Transferase_(cytos"/>
    <property type="match status" value="1"/>
</dbReference>
<dbReference type="InterPro" id="IPR040079">
    <property type="entry name" value="Glutathione_S-Trfase"/>
</dbReference>
<dbReference type="PROSITE" id="PS50405">
    <property type="entry name" value="GST_CTER"/>
    <property type="match status" value="1"/>
</dbReference>
<reference evidence="3 4" key="1">
    <citation type="journal article" date="2018" name="Int. J. Syst. Evol. Microbiol.">
        <title>Pseudooceanicola lipolyticus sp. nov., a marine alphaproteobacterium, reclassification of Oceanicola flagellatus as Pseudooceanicola flagellatus comb. nov. and emended description of the genus Pseudooceanicola.</title>
        <authorList>
            <person name="Huang M.-M."/>
            <person name="Guo L.-L."/>
            <person name="Wu Y.-H."/>
            <person name="Lai Q.-L."/>
            <person name="Shao Z.-Z."/>
            <person name="Wang C.-S."/>
            <person name="Wu M."/>
            <person name="Xu X.-W."/>
        </authorList>
    </citation>
    <scope>NUCLEOTIDE SEQUENCE [LARGE SCALE GENOMIC DNA]</scope>
    <source>
        <strain evidence="3 4">157</strain>
    </source>
</reference>
<dbReference type="Pfam" id="PF13410">
    <property type="entry name" value="GST_C_2"/>
    <property type="match status" value="1"/>
</dbReference>
<dbReference type="PANTHER" id="PTHR44051:SF2">
    <property type="entry name" value="HYPOTHETICAL GLUTATHIONE S-TRANSFERASE LIKE PROTEIN"/>
    <property type="match status" value="1"/>
</dbReference>
<dbReference type="InterPro" id="IPR010987">
    <property type="entry name" value="Glutathione-S-Trfase_C-like"/>
</dbReference>
<gene>
    <name evidence="3" type="ORF">CVM52_24210</name>
</gene>
<evidence type="ECO:0000259" key="1">
    <source>
        <dbReference type="PROSITE" id="PS50404"/>
    </source>
</evidence>
<dbReference type="EMBL" id="PGTB01000247">
    <property type="protein sequence ID" value="PJE34062.1"/>
    <property type="molecule type" value="Genomic_DNA"/>
</dbReference>
<sequence>MTPVKLHVFPPSPNSRKVIFLNAHLDLNLPLEMVDLRNGAQKAPDFLALNPNGKVPVLEFDDGSTLWESNVILNRLAGIAESDLWPRSDQRYDILRWQSWEAAHWTPACAPYIGYHLFNDTSVNLDAAAETFHRFAAVLDGHLKGRDWLAGAEMTTADISVGAILALRAACHYPLDGYANITAWMARLEAVKGWSAADEMMRAA</sequence>
<organism evidence="3 4">
    <name type="scientific">Pseudooceanicola lipolyticus</name>
    <dbReference type="NCBI Taxonomy" id="2029104"/>
    <lineage>
        <taxon>Bacteria</taxon>
        <taxon>Pseudomonadati</taxon>
        <taxon>Pseudomonadota</taxon>
        <taxon>Alphaproteobacteria</taxon>
        <taxon>Rhodobacterales</taxon>
        <taxon>Paracoccaceae</taxon>
        <taxon>Pseudooceanicola</taxon>
    </lineage>
</organism>
<dbReference type="InterPro" id="IPR004045">
    <property type="entry name" value="Glutathione_S-Trfase_N"/>
</dbReference>
<name>A0A2M8IU78_9RHOB</name>
<dbReference type="PROSITE" id="PS50404">
    <property type="entry name" value="GST_NTER"/>
    <property type="match status" value="1"/>
</dbReference>
<proteinExistence type="predicted"/>
<protein>
    <submittedName>
        <fullName evidence="3">Glutathione S-transferase family protein</fullName>
    </submittedName>
</protein>
<dbReference type="SUPFAM" id="SSF52833">
    <property type="entry name" value="Thioredoxin-like"/>
    <property type="match status" value="1"/>
</dbReference>
<dbReference type="GO" id="GO:0016740">
    <property type="term" value="F:transferase activity"/>
    <property type="evidence" value="ECO:0007669"/>
    <property type="project" value="UniProtKB-KW"/>
</dbReference>
<keyword evidence="3" id="KW-0808">Transferase</keyword>
<evidence type="ECO:0000313" key="4">
    <source>
        <dbReference type="Proteomes" id="UP000231553"/>
    </source>
</evidence>
<dbReference type="PANTHER" id="PTHR44051">
    <property type="entry name" value="GLUTATHIONE S-TRANSFERASE-RELATED"/>
    <property type="match status" value="1"/>
</dbReference>
<evidence type="ECO:0000313" key="3">
    <source>
        <dbReference type="EMBL" id="PJE34062.1"/>
    </source>
</evidence>
<feature type="domain" description="GST N-terminal" evidence="1">
    <location>
        <begin position="2"/>
        <end position="84"/>
    </location>
</feature>
<dbReference type="InterPro" id="IPR036249">
    <property type="entry name" value="Thioredoxin-like_sf"/>
</dbReference>
<dbReference type="Proteomes" id="UP000231553">
    <property type="component" value="Unassembled WGS sequence"/>
</dbReference>
<dbReference type="RefSeq" id="WP_100164870.1">
    <property type="nucleotide sequence ID" value="NZ_PGTB01000247.1"/>
</dbReference>
<feature type="domain" description="GST C-terminal" evidence="2">
    <location>
        <begin position="87"/>
        <end position="204"/>
    </location>
</feature>
<dbReference type="Pfam" id="PF13409">
    <property type="entry name" value="GST_N_2"/>
    <property type="match status" value="1"/>
</dbReference>